<keyword evidence="3" id="KW-1185">Reference proteome</keyword>
<reference evidence="2 3" key="1">
    <citation type="submission" date="2016-11" db="EMBL/GenBank/DDBJ databases">
        <authorList>
            <person name="Jaros S."/>
            <person name="Januszkiewicz K."/>
            <person name="Wedrychowicz H."/>
        </authorList>
    </citation>
    <scope>NUCLEOTIDE SEQUENCE [LARGE SCALE GENOMIC DNA]</scope>
    <source>
        <strain evidence="2 3">DSM 13106</strain>
    </source>
</reference>
<accession>A0A1M5UGG5</accession>
<dbReference type="Pfam" id="PF05239">
    <property type="entry name" value="PRC"/>
    <property type="match status" value="1"/>
</dbReference>
<feature type="domain" description="PRC-barrel" evidence="1">
    <location>
        <begin position="2"/>
        <end position="76"/>
    </location>
</feature>
<dbReference type="PANTHER" id="PTHR40061">
    <property type="entry name" value="SPORULATION PROTEIN YLMC-RELATED"/>
    <property type="match status" value="1"/>
</dbReference>
<sequence>MVKISDMREKEVINIRDGSRIGVIDDVEVDLGKGIVTAIIIPAPGKVFSFFGKNQDLVIHWKDILKIGIDIILVDLKEVE</sequence>
<proteinExistence type="predicted"/>
<dbReference type="SUPFAM" id="SSF50346">
    <property type="entry name" value="PRC-barrel domain"/>
    <property type="match status" value="1"/>
</dbReference>
<dbReference type="STRING" id="1123281.SAMN02745180_00634"/>
<evidence type="ECO:0000313" key="3">
    <source>
        <dbReference type="Proteomes" id="UP000184389"/>
    </source>
</evidence>
<dbReference type="OrthoDB" id="6024937at2"/>
<evidence type="ECO:0000259" key="1">
    <source>
        <dbReference type="Pfam" id="PF05239"/>
    </source>
</evidence>
<organism evidence="2 3">
    <name type="scientific">Sporanaerobacter acetigenes DSM 13106</name>
    <dbReference type="NCBI Taxonomy" id="1123281"/>
    <lineage>
        <taxon>Bacteria</taxon>
        <taxon>Bacillati</taxon>
        <taxon>Bacillota</taxon>
        <taxon>Tissierellia</taxon>
        <taxon>Tissierellales</taxon>
        <taxon>Sporanaerobacteraceae</taxon>
        <taxon>Sporanaerobacter</taxon>
    </lineage>
</organism>
<protein>
    <submittedName>
        <fullName evidence="2">Sporulation protein, YlmC/YmxH family</fullName>
    </submittedName>
</protein>
<dbReference type="InterPro" id="IPR011033">
    <property type="entry name" value="PRC_barrel-like_sf"/>
</dbReference>
<name>A0A1M5UGG5_9FIRM</name>
<dbReference type="Proteomes" id="UP000184389">
    <property type="component" value="Unassembled WGS sequence"/>
</dbReference>
<evidence type="ECO:0000313" key="2">
    <source>
        <dbReference type="EMBL" id="SHH61916.1"/>
    </source>
</evidence>
<dbReference type="EMBL" id="FQXR01000003">
    <property type="protein sequence ID" value="SHH61916.1"/>
    <property type="molecule type" value="Genomic_DNA"/>
</dbReference>
<dbReference type="InterPro" id="IPR027275">
    <property type="entry name" value="PRC-brl_dom"/>
</dbReference>
<dbReference type="NCBIfam" id="TIGR02888">
    <property type="entry name" value="spore_YlmC_YmxH"/>
    <property type="match status" value="1"/>
</dbReference>
<dbReference type="AlphaFoldDB" id="A0A1M5UGG5"/>
<gene>
    <name evidence="2" type="ORF">SAMN02745180_00634</name>
</gene>
<dbReference type="PANTHER" id="PTHR40061:SF1">
    <property type="entry name" value="SPORULATION PROTEIN YLMC-RELATED"/>
    <property type="match status" value="1"/>
</dbReference>
<dbReference type="RefSeq" id="WP_072743214.1">
    <property type="nucleotide sequence ID" value="NZ_FQXR01000003.1"/>
</dbReference>
<dbReference type="InterPro" id="IPR014238">
    <property type="entry name" value="Spore_YlmC/YmxH"/>
</dbReference>
<dbReference type="Gene3D" id="2.30.30.240">
    <property type="entry name" value="PRC-barrel domain"/>
    <property type="match status" value="1"/>
</dbReference>